<accession>M7AX14</accession>
<gene>
    <name evidence="1" type="ORF">UY3_13587</name>
</gene>
<sequence length="158" mass="17812">MLAQLEEFVSVVHSLISATLTECESTAQLDILSVDLQGRHANQSGCIHSPDVGLTELLMLSWLQRGERGFTNPWTNVVFKMKSRAPKNLLERMDKHNKVTHATLSRHLRLPPRSTVQPFLRGALPLPLLEQAFALVQREHPRAAEGPFRFRDVPLSLC</sequence>
<evidence type="ECO:0000313" key="1">
    <source>
        <dbReference type="EMBL" id="EMP29294.1"/>
    </source>
</evidence>
<protein>
    <submittedName>
        <fullName evidence="1">Uncharacterized protein</fullName>
    </submittedName>
</protein>
<evidence type="ECO:0000313" key="2">
    <source>
        <dbReference type="Proteomes" id="UP000031443"/>
    </source>
</evidence>
<name>M7AX14_CHEMY</name>
<proteinExistence type="predicted"/>
<reference evidence="2" key="1">
    <citation type="journal article" date="2013" name="Nat. Genet.">
        <title>The draft genomes of soft-shell turtle and green sea turtle yield insights into the development and evolution of the turtle-specific body plan.</title>
        <authorList>
            <person name="Wang Z."/>
            <person name="Pascual-Anaya J."/>
            <person name="Zadissa A."/>
            <person name="Li W."/>
            <person name="Niimura Y."/>
            <person name="Huang Z."/>
            <person name="Li C."/>
            <person name="White S."/>
            <person name="Xiong Z."/>
            <person name="Fang D."/>
            <person name="Wang B."/>
            <person name="Ming Y."/>
            <person name="Chen Y."/>
            <person name="Zheng Y."/>
            <person name="Kuraku S."/>
            <person name="Pignatelli M."/>
            <person name="Herrero J."/>
            <person name="Beal K."/>
            <person name="Nozawa M."/>
            <person name="Li Q."/>
            <person name="Wang J."/>
            <person name="Zhang H."/>
            <person name="Yu L."/>
            <person name="Shigenobu S."/>
            <person name="Wang J."/>
            <person name="Liu J."/>
            <person name="Flicek P."/>
            <person name="Searle S."/>
            <person name="Wang J."/>
            <person name="Kuratani S."/>
            <person name="Yin Y."/>
            <person name="Aken B."/>
            <person name="Zhang G."/>
            <person name="Irie N."/>
        </authorList>
    </citation>
    <scope>NUCLEOTIDE SEQUENCE [LARGE SCALE GENOMIC DNA]</scope>
</reference>
<dbReference type="Proteomes" id="UP000031443">
    <property type="component" value="Unassembled WGS sequence"/>
</dbReference>
<dbReference type="AlphaFoldDB" id="M7AX14"/>
<keyword evidence="2" id="KW-1185">Reference proteome</keyword>
<organism evidence="1 2">
    <name type="scientific">Chelonia mydas</name>
    <name type="common">Green sea-turtle</name>
    <name type="synonym">Chelonia agassizi</name>
    <dbReference type="NCBI Taxonomy" id="8469"/>
    <lineage>
        <taxon>Eukaryota</taxon>
        <taxon>Metazoa</taxon>
        <taxon>Chordata</taxon>
        <taxon>Craniata</taxon>
        <taxon>Vertebrata</taxon>
        <taxon>Euteleostomi</taxon>
        <taxon>Archelosauria</taxon>
        <taxon>Testudinata</taxon>
        <taxon>Testudines</taxon>
        <taxon>Cryptodira</taxon>
        <taxon>Durocryptodira</taxon>
        <taxon>Americhelydia</taxon>
        <taxon>Chelonioidea</taxon>
        <taxon>Cheloniidae</taxon>
        <taxon>Chelonia</taxon>
    </lineage>
</organism>
<dbReference type="EMBL" id="KB557457">
    <property type="protein sequence ID" value="EMP29294.1"/>
    <property type="molecule type" value="Genomic_DNA"/>
</dbReference>